<comment type="similarity">
    <text evidence="2">Belongs to the aspartate/ornithine carbamoyltransferase superfamily. ATCase family.</text>
</comment>
<sequence length="391" mass="44216">MQLLEINRRSQIVFYEMHNDARLLLSMREYKNDLGRAKSKKHRPNELDAKVGEIRREVICQGPAFQNKLLKGNGMQDLISIEDLSRGEIENLFSTVDHLRHTPDVFRHALAGRVVCTLFFEPSTRTRLGFEAAAHRLGARVLSVSDMRNTRLERGESLLDTTRMVGFYCDVVVARHVEDGVMHRIKETVRVPLINAGEGQVRHPSQTLIDLYTLQEHFGAIDNLHVGIAGGIRYSRAAKSLIAGLRKFSNIRLHLVDAAQEMDEGTEFPRELGELNGVPALEYSSMKEMIGHVDVVYVVRVQQEKFTDPAAYQRQLNKCRLHRALLSRASPSLVVMHCLPRADELDTDIDDTPQNKYFQQARHGVAVRSAVLLRCLDADSGRGAFGRGKSW</sequence>
<evidence type="ECO:0000259" key="10">
    <source>
        <dbReference type="Pfam" id="PF00185"/>
    </source>
</evidence>
<dbReference type="Gene3D" id="3.40.50.1370">
    <property type="entry name" value="Aspartate/ornithine carbamoyltransferase"/>
    <property type="match status" value="2"/>
</dbReference>
<reference evidence="12" key="1">
    <citation type="submission" date="2023-07" db="EMBL/GenBank/DDBJ databases">
        <title>Sorghum-associated microbial communities from plants grown in Nebraska, USA.</title>
        <authorList>
            <person name="Schachtman D."/>
        </authorList>
    </citation>
    <scope>NUCLEOTIDE SEQUENCE</scope>
    <source>
        <strain evidence="12">DS3754</strain>
    </source>
</reference>
<dbReference type="PANTHER" id="PTHR45753">
    <property type="entry name" value="ORNITHINE CARBAMOYLTRANSFERASE, MITOCHONDRIAL"/>
    <property type="match status" value="1"/>
</dbReference>
<dbReference type="EMBL" id="JAUSRD010000011">
    <property type="protein sequence ID" value="MDP9895123.1"/>
    <property type="molecule type" value="Genomic_DNA"/>
</dbReference>
<evidence type="ECO:0000256" key="4">
    <source>
        <dbReference type="ARBA" id="ARBA00022679"/>
    </source>
</evidence>
<comment type="function">
    <text evidence="6">Catalyzes the condensation of carbamoyl phosphate and aspartate to form carbamoyl aspartate and inorganic phosphate, the committed step in the de novo pyrimidine nucleotide biosynthesis pathway.</text>
</comment>
<evidence type="ECO:0000256" key="2">
    <source>
        <dbReference type="ARBA" id="ARBA00008896"/>
    </source>
</evidence>
<comment type="caution">
    <text evidence="12">The sequence shown here is derived from an EMBL/GenBank/DDBJ whole genome shotgun (WGS) entry which is preliminary data.</text>
</comment>
<dbReference type="RefSeq" id="WP_307510211.1">
    <property type="nucleotide sequence ID" value="NZ_JAUSRD010000011.1"/>
</dbReference>
<protein>
    <recommendedName>
        <fullName evidence="3 8">Aspartate carbamoyltransferase</fullName>
        <ecNumber evidence="3 8">2.1.3.2</ecNumber>
    </recommendedName>
</protein>
<dbReference type="GO" id="GO:0009220">
    <property type="term" value="P:pyrimidine ribonucleotide biosynthetic process"/>
    <property type="evidence" value="ECO:0007669"/>
    <property type="project" value="UniProtKB-UniRule"/>
</dbReference>
<evidence type="ECO:0000256" key="5">
    <source>
        <dbReference type="ARBA" id="ARBA00022975"/>
    </source>
</evidence>
<dbReference type="Pfam" id="PF00185">
    <property type="entry name" value="OTCace"/>
    <property type="match status" value="1"/>
</dbReference>
<dbReference type="PANTHER" id="PTHR45753:SF6">
    <property type="entry name" value="ASPARTATE CARBAMOYLTRANSFERASE"/>
    <property type="match status" value="1"/>
</dbReference>
<feature type="domain" description="Aspartate/ornithine carbamoyltransferase carbamoyl-P binding" evidence="11">
    <location>
        <begin position="77"/>
        <end position="216"/>
    </location>
</feature>
<accession>A0AAW8CUL5</accession>
<dbReference type="GO" id="GO:0004070">
    <property type="term" value="F:aspartate carbamoyltransferase activity"/>
    <property type="evidence" value="ECO:0007669"/>
    <property type="project" value="UniProtKB-UniRule"/>
</dbReference>
<keyword evidence="4 9" id="KW-0808">Transferase</keyword>
<dbReference type="InterPro" id="IPR006132">
    <property type="entry name" value="Asp/Orn_carbamoyltranf_P-bd"/>
</dbReference>
<dbReference type="InterPro" id="IPR036901">
    <property type="entry name" value="Asp/Orn_carbamoylTrfase_sf"/>
</dbReference>
<comment type="pathway">
    <text evidence="1">Pyrimidine metabolism; UMP biosynthesis via de novo pathway; (S)-dihydroorotate from bicarbonate: step 2/3.</text>
</comment>
<evidence type="ECO:0000256" key="9">
    <source>
        <dbReference type="RuleBase" id="RU003634"/>
    </source>
</evidence>
<dbReference type="PRINTS" id="PR00101">
    <property type="entry name" value="ATCASE"/>
</dbReference>
<dbReference type="GO" id="GO:0005829">
    <property type="term" value="C:cytosol"/>
    <property type="evidence" value="ECO:0007669"/>
    <property type="project" value="TreeGrafter"/>
</dbReference>
<dbReference type="Proteomes" id="UP001242045">
    <property type="component" value="Unassembled WGS sequence"/>
</dbReference>
<evidence type="ECO:0000313" key="13">
    <source>
        <dbReference type="Proteomes" id="UP001242045"/>
    </source>
</evidence>
<dbReference type="PRINTS" id="PR00100">
    <property type="entry name" value="AOTCASE"/>
</dbReference>
<evidence type="ECO:0000313" key="12">
    <source>
        <dbReference type="EMBL" id="MDP9895123.1"/>
    </source>
</evidence>
<dbReference type="GO" id="GO:0016597">
    <property type="term" value="F:amino acid binding"/>
    <property type="evidence" value="ECO:0007669"/>
    <property type="project" value="InterPro"/>
</dbReference>
<dbReference type="InterPro" id="IPR006131">
    <property type="entry name" value="Asp_carbamoyltransf_Asp/Orn-bd"/>
</dbReference>
<feature type="domain" description="Aspartate/ornithine carbamoyltransferase Asp/Orn-binding" evidence="10">
    <location>
        <begin position="223"/>
        <end position="373"/>
    </location>
</feature>
<evidence type="ECO:0000259" key="11">
    <source>
        <dbReference type="Pfam" id="PF02729"/>
    </source>
</evidence>
<evidence type="ECO:0000256" key="6">
    <source>
        <dbReference type="ARBA" id="ARBA00043884"/>
    </source>
</evidence>
<dbReference type="InterPro" id="IPR002082">
    <property type="entry name" value="Asp_carbamoyltransf"/>
</dbReference>
<keyword evidence="5" id="KW-0665">Pyrimidine biosynthesis</keyword>
<dbReference type="InterPro" id="IPR006130">
    <property type="entry name" value="Asp/Orn_carbamoylTrfase"/>
</dbReference>
<dbReference type="GO" id="GO:0006520">
    <property type="term" value="P:amino acid metabolic process"/>
    <property type="evidence" value="ECO:0007669"/>
    <property type="project" value="InterPro"/>
</dbReference>
<evidence type="ECO:0000256" key="1">
    <source>
        <dbReference type="ARBA" id="ARBA00004852"/>
    </source>
</evidence>
<dbReference type="NCBIfam" id="TIGR00670">
    <property type="entry name" value="asp_carb_tr"/>
    <property type="match status" value="1"/>
</dbReference>
<organism evidence="12 13">
    <name type="scientific">Variovorax boronicumulans</name>
    <dbReference type="NCBI Taxonomy" id="436515"/>
    <lineage>
        <taxon>Bacteria</taxon>
        <taxon>Pseudomonadati</taxon>
        <taxon>Pseudomonadota</taxon>
        <taxon>Betaproteobacteria</taxon>
        <taxon>Burkholderiales</taxon>
        <taxon>Comamonadaceae</taxon>
        <taxon>Variovorax</taxon>
    </lineage>
</organism>
<dbReference type="Pfam" id="PF02729">
    <property type="entry name" value="OTCace_N"/>
    <property type="match status" value="1"/>
</dbReference>
<comment type="catalytic activity">
    <reaction evidence="7">
        <text>carbamoyl phosphate + L-aspartate = N-carbamoyl-L-aspartate + phosphate + H(+)</text>
        <dbReference type="Rhea" id="RHEA:20013"/>
        <dbReference type="ChEBI" id="CHEBI:15378"/>
        <dbReference type="ChEBI" id="CHEBI:29991"/>
        <dbReference type="ChEBI" id="CHEBI:32814"/>
        <dbReference type="ChEBI" id="CHEBI:43474"/>
        <dbReference type="ChEBI" id="CHEBI:58228"/>
        <dbReference type="EC" id="2.1.3.2"/>
    </reaction>
</comment>
<dbReference type="GO" id="GO:0006207">
    <property type="term" value="P:'de novo' pyrimidine nucleobase biosynthetic process"/>
    <property type="evidence" value="ECO:0007669"/>
    <property type="project" value="InterPro"/>
</dbReference>
<dbReference type="NCBIfam" id="NF002032">
    <property type="entry name" value="PRK00856.1"/>
    <property type="match status" value="1"/>
</dbReference>
<dbReference type="PROSITE" id="PS00097">
    <property type="entry name" value="CARBAMOYLTRANSFERASE"/>
    <property type="match status" value="1"/>
</dbReference>
<evidence type="ECO:0000256" key="3">
    <source>
        <dbReference type="ARBA" id="ARBA00013008"/>
    </source>
</evidence>
<gene>
    <name evidence="12" type="ORF">J2W31_004248</name>
</gene>
<name>A0AAW8CUL5_9BURK</name>
<proteinExistence type="inferred from homology"/>
<dbReference type="AlphaFoldDB" id="A0AAW8CUL5"/>
<evidence type="ECO:0000256" key="8">
    <source>
        <dbReference type="NCBIfam" id="TIGR00670"/>
    </source>
</evidence>
<evidence type="ECO:0000256" key="7">
    <source>
        <dbReference type="ARBA" id="ARBA00048859"/>
    </source>
</evidence>
<dbReference type="SUPFAM" id="SSF53671">
    <property type="entry name" value="Aspartate/ornithine carbamoyltransferase"/>
    <property type="match status" value="1"/>
</dbReference>
<dbReference type="EC" id="2.1.3.2" evidence="3 8"/>